<dbReference type="InterPro" id="IPR036047">
    <property type="entry name" value="F-box-like_dom_sf"/>
</dbReference>
<name>A0ABQ7MX48_BRACM</name>
<dbReference type="SMART" id="SM00256">
    <property type="entry name" value="FBOX"/>
    <property type="match status" value="2"/>
</dbReference>
<dbReference type="SUPFAM" id="SSF81383">
    <property type="entry name" value="F-box domain"/>
    <property type="match status" value="2"/>
</dbReference>
<dbReference type="Pfam" id="PF08268">
    <property type="entry name" value="FBA_3"/>
    <property type="match status" value="3"/>
</dbReference>
<evidence type="ECO:0000313" key="3">
    <source>
        <dbReference type="Proteomes" id="UP000823674"/>
    </source>
</evidence>
<feature type="domain" description="F-box" evidence="1">
    <location>
        <begin position="783"/>
        <end position="823"/>
    </location>
</feature>
<dbReference type="InterPro" id="IPR001810">
    <property type="entry name" value="F-box_dom"/>
</dbReference>
<protein>
    <recommendedName>
        <fullName evidence="1">F-box domain-containing protein</fullName>
    </recommendedName>
</protein>
<dbReference type="InterPro" id="IPR017451">
    <property type="entry name" value="F-box-assoc_interact_dom"/>
</dbReference>
<sequence>MANMNMPMDIVNDVFLRLPATTLLRCRVLSKPCFSLIDSPDFVASHLKRTLETEEHLMILLQSPQLLRTVYLDAPDTLSDVEHPLQTGGVTEVFGSVNGIIGLTNSPLDLAIFNPSTRKIHRLPIAPIDFPEHSISRENVFYGLGYDSVSDDYKVVRIIQSKDEGDEGDESFGYALEIKVFSLKSNKWKRIHLLFEVQILFIYFYYDLLYRRGNGVLASNSLHWILPRTGGHTAFNTIIRFDLASDNLGVLNFPQDLYCEDDMDIGVLDGCLCLMCYSESSHVDFWILREYQGKWSKFITVPKPETVVSFKFVRPMIYSKDRSKILLELNNGKLVWFDLESKNFEALEIKGCEGPCNAEIVVSSLVLGCKGDPCRAPEKKMMQESDKSPDFVASHLKRTLETGDHLMILLRSPRLLRTVYLDAPDKISDVEHPLQTDGSTEVFGSVNGLVGLTNSPVDLALFNPSTRKIHRLPIEPIDFPEHSISRENVFYGLGYDSVSDDYKVVRMVQSKDRGIERFGYPFEVKVFSLKRNRWKRIREVQILFIHFYYRFLYPSGNGVLAGNSLHWILPRRQGLIAGNRIIRFDLASDDLGVLSFPQELYFEDNMEIGVLDGCLCFMCYSMFSHVEVWILREYQGKWSKFITVESYNFIRPLIYSKDRSKILMEINGEKLVWYDLASKSFETFVIKGCEGLQCSAEIVVSSLVMGCKGDPHRAQVKKMMQKGSKRWGYAHLYNGYNEDRPWNVEIVVSSLVLGCKGDPGRAREKKMMQKGNKSFPEKTMANMPMDIVNDVFLRLPASTLVRCRLLSKPCLSLIDSPDFVASHLKRTLETEEHLMILLLSHRLLRTMYLDAPDKLSDVEHPLQTGGLTEVFGSVNGVIGLTNSPVDLAIFNPSTRKIHRLPIEPIDFSEQFITRENVFYGLGYDSVSDDYKVVRMIQSKYKGDGVEESFGALEIKSPFLFEVQILFIYFYYDLLHRRGNGVLASNSLHWILPRTGGHTDFNTIIRFDLASDDLGVLSFPNDLYLEDDMDIGVLDGCLFLMCYSESSHVGVWILREYEGEWSKFITVPKPETVVSFEFEQDFAGDKKNGKQMWFDLESKGFETLEIKGCEGPCNAEIVVSSLVLGCKGDPRRAQEKKMMQKGNKRGDGFLSKGFKLKL</sequence>
<reference evidence="2 3" key="1">
    <citation type="submission" date="2021-03" db="EMBL/GenBank/DDBJ databases">
        <authorList>
            <person name="King G.J."/>
            <person name="Bancroft I."/>
            <person name="Baten A."/>
            <person name="Bloomfield J."/>
            <person name="Borpatragohain P."/>
            <person name="He Z."/>
            <person name="Irish N."/>
            <person name="Irwin J."/>
            <person name="Liu K."/>
            <person name="Mauleon R.P."/>
            <person name="Moore J."/>
            <person name="Morris R."/>
            <person name="Ostergaard L."/>
            <person name="Wang B."/>
            <person name="Wells R."/>
        </authorList>
    </citation>
    <scope>NUCLEOTIDE SEQUENCE [LARGE SCALE GENOMIC DNA]</scope>
    <source>
        <strain evidence="2">R-o-18</strain>
        <tissue evidence="2">Leaf</tissue>
    </source>
</reference>
<organism evidence="2 3">
    <name type="scientific">Brassica rapa subsp. trilocularis</name>
    <dbReference type="NCBI Taxonomy" id="1813537"/>
    <lineage>
        <taxon>Eukaryota</taxon>
        <taxon>Viridiplantae</taxon>
        <taxon>Streptophyta</taxon>
        <taxon>Embryophyta</taxon>
        <taxon>Tracheophyta</taxon>
        <taxon>Spermatophyta</taxon>
        <taxon>Magnoliopsida</taxon>
        <taxon>eudicotyledons</taxon>
        <taxon>Gunneridae</taxon>
        <taxon>Pentapetalae</taxon>
        <taxon>rosids</taxon>
        <taxon>malvids</taxon>
        <taxon>Brassicales</taxon>
        <taxon>Brassicaceae</taxon>
        <taxon>Brassiceae</taxon>
        <taxon>Brassica</taxon>
    </lineage>
</organism>
<gene>
    <name evidence="2" type="primary">A03p007420.1_BraROA</name>
    <name evidence="2" type="ORF">IGI04_009372</name>
</gene>
<accession>A0ABQ7MX48</accession>
<dbReference type="EMBL" id="JADBGQ010000003">
    <property type="protein sequence ID" value="KAG5403253.1"/>
    <property type="molecule type" value="Genomic_DNA"/>
</dbReference>
<evidence type="ECO:0000259" key="1">
    <source>
        <dbReference type="SMART" id="SM00256"/>
    </source>
</evidence>
<dbReference type="InterPro" id="IPR013187">
    <property type="entry name" value="F-box-assoc_dom_typ3"/>
</dbReference>
<keyword evidence="3" id="KW-1185">Reference proteome</keyword>
<dbReference type="Proteomes" id="UP000823674">
    <property type="component" value="Chromosome A03"/>
</dbReference>
<dbReference type="PANTHER" id="PTHR31672">
    <property type="entry name" value="BNACNNG10540D PROTEIN"/>
    <property type="match status" value="1"/>
</dbReference>
<comment type="caution">
    <text evidence="2">The sequence shown here is derived from an EMBL/GenBank/DDBJ whole genome shotgun (WGS) entry which is preliminary data.</text>
</comment>
<dbReference type="InterPro" id="IPR050796">
    <property type="entry name" value="SCF_F-box_component"/>
</dbReference>
<feature type="domain" description="F-box" evidence="1">
    <location>
        <begin position="6"/>
        <end position="46"/>
    </location>
</feature>
<proteinExistence type="predicted"/>
<dbReference type="Pfam" id="PF00646">
    <property type="entry name" value="F-box"/>
    <property type="match status" value="2"/>
</dbReference>
<dbReference type="PANTHER" id="PTHR31672:SF13">
    <property type="entry name" value="F-BOX PROTEIN CPR30-LIKE"/>
    <property type="match status" value="1"/>
</dbReference>
<dbReference type="NCBIfam" id="TIGR01640">
    <property type="entry name" value="F_box_assoc_1"/>
    <property type="match status" value="3"/>
</dbReference>
<evidence type="ECO:0000313" key="2">
    <source>
        <dbReference type="EMBL" id="KAG5403253.1"/>
    </source>
</evidence>